<evidence type="ECO:0000256" key="4">
    <source>
        <dbReference type="ARBA" id="ARBA00022777"/>
    </source>
</evidence>
<dbReference type="HOGENOM" id="CLU_2226757_0_0_1"/>
<dbReference type="EMBL" id="KI392710">
    <property type="protein sequence ID" value="ERN11305.1"/>
    <property type="molecule type" value="Genomic_DNA"/>
</dbReference>
<protein>
    <recommendedName>
        <fullName evidence="6">Protein kinase domain-containing protein</fullName>
    </recommendedName>
</protein>
<dbReference type="InterPro" id="IPR011009">
    <property type="entry name" value="Kinase-like_dom_sf"/>
</dbReference>
<dbReference type="Gene3D" id="3.30.200.20">
    <property type="entry name" value="Phosphorylase Kinase, domain 1"/>
    <property type="match status" value="1"/>
</dbReference>
<keyword evidence="3" id="KW-0547">Nucleotide-binding</keyword>
<evidence type="ECO:0000256" key="2">
    <source>
        <dbReference type="ARBA" id="ARBA00022679"/>
    </source>
</evidence>
<dbReference type="eggNOG" id="KOG0032">
    <property type="taxonomic scope" value="Eukaryota"/>
</dbReference>
<keyword evidence="5" id="KW-0067">ATP-binding</keyword>
<name>W1PVJ3_AMBTC</name>
<organism evidence="7 8">
    <name type="scientific">Amborella trichopoda</name>
    <dbReference type="NCBI Taxonomy" id="13333"/>
    <lineage>
        <taxon>Eukaryota</taxon>
        <taxon>Viridiplantae</taxon>
        <taxon>Streptophyta</taxon>
        <taxon>Embryophyta</taxon>
        <taxon>Tracheophyta</taxon>
        <taxon>Spermatophyta</taxon>
        <taxon>Magnoliopsida</taxon>
        <taxon>Amborellales</taxon>
        <taxon>Amborellaceae</taxon>
        <taxon>Amborella</taxon>
    </lineage>
</organism>
<dbReference type="GO" id="GO:0005524">
    <property type="term" value="F:ATP binding"/>
    <property type="evidence" value="ECO:0007669"/>
    <property type="project" value="UniProtKB-KW"/>
</dbReference>
<dbReference type="Pfam" id="PF00069">
    <property type="entry name" value="Pkinase"/>
    <property type="match status" value="1"/>
</dbReference>
<dbReference type="PROSITE" id="PS50011">
    <property type="entry name" value="PROTEIN_KINASE_DOM"/>
    <property type="match status" value="1"/>
</dbReference>
<keyword evidence="2" id="KW-0808">Transferase</keyword>
<dbReference type="PANTHER" id="PTHR24349">
    <property type="entry name" value="SERINE/THREONINE-PROTEIN KINASE"/>
    <property type="match status" value="1"/>
</dbReference>
<evidence type="ECO:0000313" key="7">
    <source>
        <dbReference type="EMBL" id="ERN11305.1"/>
    </source>
</evidence>
<sequence length="106" mass="12500">MVYLKNQTAIREVRVGRRRPNRDVQHFKTNNETGEEIGWGHFCYTCLANVKKGELKCREVAVKIVPKSKMTITIAIENVRREVKILRALSRHKNLVQFYDVYEDHD</sequence>
<dbReference type="Proteomes" id="UP000017836">
    <property type="component" value="Unassembled WGS sequence"/>
</dbReference>
<gene>
    <name evidence="7" type="ORF">AMTR_s00024p00245430</name>
</gene>
<evidence type="ECO:0000256" key="3">
    <source>
        <dbReference type="ARBA" id="ARBA00022741"/>
    </source>
</evidence>
<evidence type="ECO:0000313" key="8">
    <source>
        <dbReference type="Proteomes" id="UP000017836"/>
    </source>
</evidence>
<dbReference type="InterPro" id="IPR000719">
    <property type="entry name" value="Prot_kinase_dom"/>
</dbReference>
<keyword evidence="1" id="KW-0723">Serine/threonine-protein kinase</keyword>
<evidence type="ECO:0000259" key="6">
    <source>
        <dbReference type="PROSITE" id="PS50011"/>
    </source>
</evidence>
<evidence type="ECO:0000256" key="5">
    <source>
        <dbReference type="ARBA" id="ARBA00022840"/>
    </source>
</evidence>
<keyword evidence="4" id="KW-0418">Kinase</keyword>
<dbReference type="InterPro" id="IPR050205">
    <property type="entry name" value="CDPK_Ser/Thr_kinases"/>
</dbReference>
<evidence type="ECO:0000256" key="1">
    <source>
        <dbReference type="ARBA" id="ARBA00022527"/>
    </source>
</evidence>
<feature type="domain" description="Protein kinase" evidence="6">
    <location>
        <begin position="31"/>
        <end position="106"/>
    </location>
</feature>
<dbReference type="SUPFAM" id="SSF56112">
    <property type="entry name" value="Protein kinase-like (PK-like)"/>
    <property type="match status" value="1"/>
</dbReference>
<proteinExistence type="predicted"/>
<dbReference type="AlphaFoldDB" id="W1PVJ3"/>
<accession>W1PVJ3</accession>
<dbReference type="Gramene" id="ERN11305">
    <property type="protein sequence ID" value="ERN11305"/>
    <property type="gene ID" value="AMTR_s00024p00245430"/>
</dbReference>
<keyword evidence="8" id="KW-1185">Reference proteome</keyword>
<dbReference type="GO" id="GO:0004674">
    <property type="term" value="F:protein serine/threonine kinase activity"/>
    <property type="evidence" value="ECO:0007669"/>
    <property type="project" value="UniProtKB-KW"/>
</dbReference>
<reference evidence="8" key="1">
    <citation type="journal article" date="2013" name="Science">
        <title>The Amborella genome and the evolution of flowering plants.</title>
        <authorList>
            <consortium name="Amborella Genome Project"/>
        </authorList>
    </citation>
    <scope>NUCLEOTIDE SEQUENCE [LARGE SCALE GENOMIC DNA]</scope>
</reference>